<dbReference type="CDD" id="cd01347">
    <property type="entry name" value="ligand_gated_channel"/>
    <property type="match status" value="1"/>
</dbReference>
<dbReference type="GO" id="GO:0009279">
    <property type="term" value="C:cell outer membrane"/>
    <property type="evidence" value="ECO:0007669"/>
    <property type="project" value="UniProtKB-SubCell"/>
</dbReference>
<dbReference type="Gene3D" id="2.60.40.1120">
    <property type="entry name" value="Carboxypeptidase-like, regulatory domain"/>
    <property type="match status" value="1"/>
</dbReference>
<dbReference type="InterPro" id="IPR036942">
    <property type="entry name" value="Beta-barrel_TonB_sf"/>
</dbReference>
<dbReference type="SUPFAM" id="SSF56935">
    <property type="entry name" value="Porins"/>
    <property type="match status" value="1"/>
</dbReference>
<keyword evidence="7 10" id="KW-0472">Membrane</keyword>
<dbReference type="GO" id="GO:0044718">
    <property type="term" value="P:siderophore transmembrane transport"/>
    <property type="evidence" value="ECO:0007669"/>
    <property type="project" value="TreeGrafter"/>
</dbReference>
<dbReference type="InterPro" id="IPR037066">
    <property type="entry name" value="Plug_dom_sf"/>
</dbReference>
<evidence type="ECO:0000256" key="10">
    <source>
        <dbReference type="PROSITE-ProRule" id="PRU01360"/>
    </source>
</evidence>
<gene>
    <name evidence="16" type="ORF">GM418_07080</name>
</gene>
<dbReference type="PANTHER" id="PTHR30069">
    <property type="entry name" value="TONB-DEPENDENT OUTER MEMBRANE RECEPTOR"/>
    <property type="match status" value="1"/>
</dbReference>
<evidence type="ECO:0000259" key="14">
    <source>
        <dbReference type="Pfam" id="PF00593"/>
    </source>
</evidence>
<keyword evidence="17" id="KW-1185">Reference proteome</keyword>
<dbReference type="RefSeq" id="WP_158864554.1">
    <property type="nucleotide sequence ID" value="NZ_CP046401.1"/>
</dbReference>
<accession>A0A6I6JQV3</accession>
<dbReference type="Gene3D" id="2.40.170.20">
    <property type="entry name" value="TonB-dependent receptor, beta-barrel domain"/>
    <property type="match status" value="1"/>
</dbReference>
<dbReference type="InterPro" id="IPR012910">
    <property type="entry name" value="Plug_dom"/>
</dbReference>
<dbReference type="Pfam" id="PF13715">
    <property type="entry name" value="CarbopepD_reg_2"/>
    <property type="match status" value="1"/>
</dbReference>
<evidence type="ECO:0000256" key="9">
    <source>
        <dbReference type="ARBA" id="ARBA00023237"/>
    </source>
</evidence>
<keyword evidence="5 13" id="KW-0732">Signal</keyword>
<evidence type="ECO:0000256" key="12">
    <source>
        <dbReference type="SAM" id="MobiDB-lite"/>
    </source>
</evidence>
<dbReference type="Gene3D" id="2.170.130.10">
    <property type="entry name" value="TonB-dependent receptor, plug domain"/>
    <property type="match status" value="1"/>
</dbReference>
<organism evidence="16 17">
    <name type="scientific">Maribellus comscasis</name>
    <dbReference type="NCBI Taxonomy" id="2681766"/>
    <lineage>
        <taxon>Bacteria</taxon>
        <taxon>Pseudomonadati</taxon>
        <taxon>Bacteroidota</taxon>
        <taxon>Bacteroidia</taxon>
        <taxon>Marinilabiliales</taxon>
        <taxon>Prolixibacteraceae</taxon>
        <taxon>Maribellus</taxon>
    </lineage>
</organism>
<dbReference type="AlphaFoldDB" id="A0A6I6JQV3"/>
<evidence type="ECO:0000256" key="7">
    <source>
        <dbReference type="ARBA" id="ARBA00023136"/>
    </source>
</evidence>
<feature type="chain" id="PRO_5026009773" evidence="13">
    <location>
        <begin position="22"/>
        <end position="752"/>
    </location>
</feature>
<evidence type="ECO:0000256" key="2">
    <source>
        <dbReference type="ARBA" id="ARBA00022448"/>
    </source>
</evidence>
<dbReference type="Pfam" id="PF07715">
    <property type="entry name" value="Plug"/>
    <property type="match status" value="1"/>
</dbReference>
<dbReference type="Pfam" id="PF00593">
    <property type="entry name" value="TonB_dep_Rec_b-barrel"/>
    <property type="match status" value="1"/>
</dbReference>
<feature type="domain" description="TonB-dependent receptor-like beta-barrel" evidence="14">
    <location>
        <begin position="310"/>
        <end position="725"/>
    </location>
</feature>
<feature type="region of interest" description="Disordered" evidence="12">
    <location>
        <begin position="377"/>
        <end position="396"/>
    </location>
</feature>
<feature type="signal peptide" evidence="13">
    <location>
        <begin position="1"/>
        <end position="21"/>
    </location>
</feature>
<reference evidence="16 17" key="1">
    <citation type="submission" date="2019-11" db="EMBL/GenBank/DDBJ databases">
        <authorList>
            <person name="Zheng R.K."/>
            <person name="Sun C.M."/>
        </authorList>
    </citation>
    <scope>NUCLEOTIDE SEQUENCE [LARGE SCALE GENOMIC DNA]</scope>
    <source>
        <strain evidence="16 17">WC007</strain>
    </source>
</reference>
<feature type="region of interest" description="Disordered" evidence="12">
    <location>
        <begin position="430"/>
        <end position="451"/>
    </location>
</feature>
<sequence length="752" mass="83790">MKIKQLALFFTQAFFALQLFSQTINGIIINADNQQPVPDANISIQNSTLGTVSDGNGFFSITTPQNIKPILLVSCVGFESQEIETSAIGNENLEINLQPVTVQLNKSIVVTASRNQLLSFQTPDAVSVLTQEELKNNAPRSMAEALIGTAGVWMQKTNHGGGSPFVRGFTGNQTLLLIDGIRLNNATFRYGPNQYFNTIDIFSVDQVEVIRGKGSVLYGSDALGGVINVITRTPDYSSGKSRFGGRGKVKYMNKGMEKSGIGELLFRTKNIALSGSVNYKDFGDIFGGGSLGYERPSGYDETGVNMKAKLRLSGNWQITSAYQYLIQNNVGRYDQVAQRGYQLYSFDPQIHRLAYAKVEHFSKNEWFRKIKLTVSNQHSDETRKKQKENSSTYTKENDVVKTNGISLENFSTFSKKWEAVTGAEFYSDNVESEQTDTNLENGEETESRGLYPNNSSMQNFAVFSQHTLKFDKFHLNMGGRFNTFRIHSVDDEFGEVTLKPSSLVGNISGQYFTTPEQQFMLSAHTAFRAPNINDISSFGQFDYGIEIPSTDLAPEKTFTLEGGYKKTSEWFSMALTVFNTRLRDQIVRVEATYNGSETINGERVYKKSNVAKSNISGVEFESGLKLSSQFSLINNLTWLYGKNLENDEPMRRIPPLNGKLALQYSKSKIFGEAEFLFAAKQDRLSGGDIDDHRIPDGGTPGWNILNLKAGYSWKNIAVNAGLQNVFNQAYRIHGSGVDGYGRSLWVTLQFEI</sequence>
<evidence type="ECO:0000256" key="5">
    <source>
        <dbReference type="ARBA" id="ARBA00022729"/>
    </source>
</evidence>
<name>A0A6I6JQV3_9BACT</name>
<protein>
    <submittedName>
        <fullName evidence="16">TonB-dependent receptor</fullName>
    </submittedName>
</protein>
<evidence type="ECO:0000313" key="17">
    <source>
        <dbReference type="Proteomes" id="UP000428260"/>
    </source>
</evidence>
<evidence type="ECO:0000256" key="3">
    <source>
        <dbReference type="ARBA" id="ARBA00022452"/>
    </source>
</evidence>
<comment type="subcellular location">
    <subcellularLocation>
        <location evidence="1 10">Cell outer membrane</location>
        <topology evidence="1 10">Multi-pass membrane protein</topology>
    </subcellularLocation>
</comment>
<dbReference type="PANTHER" id="PTHR30069:SF29">
    <property type="entry name" value="HEMOGLOBIN AND HEMOGLOBIN-HAPTOGLOBIN-BINDING PROTEIN 1-RELATED"/>
    <property type="match status" value="1"/>
</dbReference>
<keyword evidence="8 16" id="KW-0675">Receptor</keyword>
<evidence type="ECO:0000256" key="11">
    <source>
        <dbReference type="RuleBase" id="RU003357"/>
    </source>
</evidence>
<proteinExistence type="inferred from homology"/>
<evidence type="ECO:0000256" key="4">
    <source>
        <dbReference type="ARBA" id="ARBA00022692"/>
    </source>
</evidence>
<dbReference type="GO" id="GO:0015344">
    <property type="term" value="F:siderophore uptake transmembrane transporter activity"/>
    <property type="evidence" value="ECO:0007669"/>
    <property type="project" value="TreeGrafter"/>
</dbReference>
<evidence type="ECO:0000256" key="8">
    <source>
        <dbReference type="ARBA" id="ARBA00023170"/>
    </source>
</evidence>
<dbReference type="KEGG" id="mcos:GM418_07080"/>
<dbReference type="InterPro" id="IPR000531">
    <property type="entry name" value="Beta-barrel_TonB"/>
</dbReference>
<keyword evidence="9 10" id="KW-0998">Cell outer membrane</keyword>
<keyword evidence="6 11" id="KW-0798">TonB box</keyword>
<comment type="similarity">
    <text evidence="10 11">Belongs to the TonB-dependent receptor family.</text>
</comment>
<evidence type="ECO:0000313" key="16">
    <source>
        <dbReference type="EMBL" id="QGY43430.1"/>
    </source>
</evidence>
<dbReference type="Proteomes" id="UP000428260">
    <property type="component" value="Chromosome"/>
</dbReference>
<dbReference type="InterPro" id="IPR039426">
    <property type="entry name" value="TonB-dep_rcpt-like"/>
</dbReference>
<dbReference type="PROSITE" id="PS52016">
    <property type="entry name" value="TONB_DEPENDENT_REC_3"/>
    <property type="match status" value="1"/>
</dbReference>
<dbReference type="SUPFAM" id="SSF49464">
    <property type="entry name" value="Carboxypeptidase regulatory domain-like"/>
    <property type="match status" value="1"/>
</dbReference>
<keyword evidence="2 10" id="KW-0813">Transport</keyword>
<dbReference type="EMBL" id="CP046401">
    <property type="protein sequence ID" value="QGY43430.1"/>
    <property type="molecule type" value="Genomic_DNA"/>
</dbReference>
<evidence type="ECO:0000256" key="13">
    <source>
        <dbReference type="SAM" id="SignalP"/>
    </source>
</evidence>
<dbReference type="InterPro" id="IPR008969">
    <property type="entry name" value="CarboxyPept-like_regulatory"/>
</dbReference>
<evidence type="ECO:0000256" key="6">
    <source>
        <dbReference type="ARBA" id="ARBA00023077"/>
    </source>
</evidence>
<keyword evidence="3 10" id="KW-1134">Transmembrane beta strand</keyword>
<keyword evidence="4 10" id="KW-0812">Transmembrane</keyword>
<evidence type="ECO:0000259" key="15">
    <source>
        <dbReference type="Pfam" id="PF07715"/>
    </source>
</evidence>
<evidence type="ECO:0000256" key="1">
    <source>
        <dbReference type="ARBA" id="ARBA00004571"/>
    </source>
</evidence>
<feature type="domain" description="TonB-dependent receptor plug" evidence="15">
    <location>
        <begin position="121"/>
        <end position="226"/>
    </location>
</feature>